<protein>
    <recommendedName>
        <fullName evidence="4">Kinase</fullName>
        <ecNumber evidence="4">2.7.-.-</ecNumber>
    </recommendedName>
</protein>
<evidence type="ECO:0000256" key="5">
    <source>
        <dbReference type="SAM" id="MobiDB-lite"/>
    </source>
</evidence>
<keyword evidence="7" id="KW-1185">Reference proteome</keyword>
<dbReference type="EC" id="2.7.-.-" evidence="4"/>
<evidence type="ECO:0000313" key="6">
    <source>
        <dbReference type="EMBL" id="UYV68995.1"/>
    </source>
</evidence>
<evidence type="ECO:0000256" key="3">
    <source>
        <dbReference type="ARBA" id="ARBA00022777"/>
    </source>
</evidence>
<feature type="region of interest" description="Disordered" evidence="5">
    <location>
        <begin position="253"/>
        <end position="288"/>
    </location>
</feature>
<comment type="similarity">
    <text evidence="1 4">Belongs to the inositol phosphokinase (IPK) family.</text>
</comment>
<evidence type="ECO:0000256" key="4">
    <source>
        <dbReference type="RuleBase" id="RU363090"/>
    </source>
</evidence>
<accession>A0ABY6KJG0</accession>
<dbReference type="PANTHER" id="PTHR12400">
    <property type="entry name" value="INOSITOL POLYPHOSPHATE KINASE"/>
    <property type="match status" value="1"/>
</dbReference>
<dbReference type="Proteomes" id="UP001235939">
    <property type="component" value="Chromosome 06"/>
</dbReference>
<feature type="compositionally biased region" description="Acidic residues" evidence="5">
    <location>
        <begin position="253"/>
        <end position="273"/>
    </location>
</feature>
<dbReference type="Pfam" id="PF03770">
    <property type="entry name" value="IPK"/>
    <property type="match status" value="1"/>
</dbReference>
<organism evidence="6 7">
    <name type="scientific">Cordylochernes scorpioides</name>
    <dbReference type="NCBI Taxonomy" id="51811"/>
    <lineage>
        <taxon>Eukaryota</taxon>
        <taxon>Metazoa</taxon>
        <taxon>Ecdysozoa</taxon>
        <taxon>Arthropoda</taxon>
        <taxon>Chelicerata</taxon>
        <taxon>Arachnida</taxon>
        <taxon>Pseudoscorpiones</taxon>
        <taxon>Cheliferoidea</taxon>
        <taxon>Chernetidae</taxon>
        <taxon>Cordylochernes</taxon>
    </lineage>
</organism>
<dbReference type="PANTHER" id="PTHR12400:SF21">
    <property type="entry name" value="KINASE"/>
    <property type="match status" value="1"/>
</dbReference>
<evidence type="ECO:0000313" key="7">
    <source>
        <dbReference type="Proteomes" id="UP001235939"/>
    </source>
</evidence>
<dbReference type="InterPro" id="IPR005522">
    <property type="entry name" value="IPK"/>
</dbReference>
<evidence type="ECO:0000256" key="1">
    <source>
        <dbReference type="ARBA" id="ARBA00007374"/>
    </source>
</evidence>
<keyword evidence="3 4" id="KW-0418">Kinase</keyword>
<dbReference type="Gene3D" id="3.30.470.160">
    <property type="entry name" value="Inositol polyphosphate kinase"/>
    <property type="match status" value="1"/>
</dbReference>
<dbReference type="EMBL" id="CP092868">
    <property type="protein sequence ID" value="UYV68995.1"/>
    <property type="molecule type" value="Genomic_DNA"/>
</dbReference>
<reference evidence="6 7" key="1">
    <citation type="submission" date="2022-01" db="EMBL/GenBank/DDBJ databases">
        <title>A chromosomal length assembly of Cordylochernes scorpioides.</title>
        <authorList>
            <person name="Zeh D."/>
            <person name="Zeh J."/>
        </authorList>
    </citation>
    <scope>NUCLEOTIDE SEQUENCE [LARGE SCALE GENOMIC DNA]</scope>
    <source>
        <strain evidence="6">IN4F17</strain>
        <tissue evidence="6">Whole Body</tissue>
    </source>
</reference>
<evidence type="ECO:0000256" key="2">
    <source>
        <dbReference type="ARBA" id="ARBA00022679"/>
    </source>
</evidence>
<sequence length="343" mass="38836">MEAQLEPFTHQVGGHTQIFQMDQNTLCKPLIYRELYFYMNMPTAIRPFIPRYKGTSRAGSSVLGASDSRFPLDLAPPLSLLDRGTPPTTELQVLWAMIIMVGRSRRLLLLSIDFLLLENVASHFYRPSILDLKMGTRMHGDDASEEKRHSQMAKCAASTSAKLGLRLCGMQVYQVDVKAYICKDKYYGRRLDVDGVKDSIYHFFYNGFRLRVEVIDQVIQRLRELATAIEKQHTFRFYSSSLLLMYEGDEDSLSEEEESKAEEDEGSQTEEEATGGTASSHSQDDPRKSTAHIDVRMIDFAHSTHEGFKGDKTVHCGPDDGYLLGLKNLIKILQEVQGCDDSL</sequence>
<dbReference type="InterPro" id="IPR038286">
    <property type="entry name" value="IPK_sf"/>
</dbReference>
<proteinExistence type="inferred from homology"/>
<name>A0ABY6KJG0_9ARAC</name>
<gene>
    <name evidence="6" type="ORF">LAZ67_6001963</name>
</gene>
<keyword evidence="2 4" id="KW-0808">Transferase</keyword>
<dbReference type="SUPFAM" id="SSF56104">
    <property type="entry name" value="SAICAR synthase-like"/>
    <property type="match status" value="1"/>
</dbReference>